<organism evidence="4 5">
    <name type="scientific">Phytohabitans flavus</name>
    <dbReference type="NCBI Taxonomy" id="1076124"/>
    <lineage>
        <taxon>Bacteria</taxon>
        <taxon>Bacillati</taxon>
        <taxon>Actinomycetota</taxon>
        <taxon>Actinomycetes</taxon>
        <taxon>Micromonosporales</taxon>
        <taxon>Micromonosporaceae</taxon>
    </lineage>
</organism>
<dbReference type="PANTHER" id="PTHR33371:SF19">
    <property type="entry name" value="MCE-FAMILY PROTEIN MCE4A"/>
    <property type="match status" value="1"/>
</dbReference>
<reference evidence="4 5" key="2">
    <citation type="submission" date="2020-03" db="EMBL/GenBank/DDBJ databases">
        <authorList>
            <person name="Ichikawa N."/>
            <person name="Kimura A."/>
            <person name="Kitahashi Y."/>
            <person name="Uohara A."/>
        </authorList>
    </citation>
    <scope>NUCLEOTIDE SEQUENCE [LARGE SCALE GENOMIC DNA]</scope>
    <source>
        <strain evidence="4 5">NBRC 107702</strain>
    </source>
</reference>
<dbReference type="InterPro" id="IPR024516">
    <property type="entry name" value="Mce_C"/>
</dbReference>
<dbReference type="InterPro" id="IPR003399">
    <property type="entry name" value="Mce/MlaD"/>
</dbReference>
<dbReference type="KEGG" id="pfla:Pflav_001670"/>
<dbReference type="PANTHER" id="PTHR33371">
    <property type="entry name" value="INTERMEMBRANE PHOSPHOLIPID TRANSPORT SYSTEM BINDING PROTEIN MLAD-RELATED"/>
    <property type="match status" value="1"/>
</dbReference>
<evidence type="ECO:0000313" key="5">
    <source>
        <dbReference type="Proteomes" id="UP000502508"/>
    </source>
</evidence>
<evidence type="ECO:0000259" key="2">
    <source>
        <dbReference type="Pfam" id="PF02470"/>
    </source>
</evidence>
<sequence length="434" mass="45997">MRHRILGIAFVLLLVAALTASVLQYRKAFTPATWVTLDAERAGMQLSPGADVKLRGVVVGDVRSVDSEGGGARLRLALDPALARQVPADVTARLLPKTLFGERYVALVAPPGASGQPIRDGAVITQDRSRNGVELERVLDEALPLLQSIRPDRLATVLGALAAALDGRGEQLGRNLVLTGGYLGQLNKEMPVIAEDVRKLSTVVDAYDAALPDLLSILRDVTVTAGTVVDQRAELSAFLASATGSADTTRLFLDRHDDQLIRLGDVSRPVLELLAAYAPEYPCLMRGLVALQPRVEESFSGGKFHITLEITKDGGKYERGRDEPAYGPGNGPQCHGLPNPKVPSPGQPINDGYDYGADRTTPKLPIGLPSTTPATAGTRPPDQPTDMGSAGTAEERELVKPIISAVTGLLPVEVPDIAVLLWGPLLRGAVVNAP</sequence>
<dbReference type="InterPro" id="IPR005693">
    <property type="entry name" value="Mce"/>
</dbReference>
<feature type="compositionally biased region" description="Basic and acidic residues" evidence="1">
    <location>
        <begin position="315"/>
        <end position="324"/>
    </location>
</feature>
<dbReference type="Proteomes" id="UP000502508">
    <property type="component" value="Chromosome"/>
</dbReference>
<protein>
    <submittedName>
        <fullName evidence="4">ABC transporter substrate-binding protein</fullName>
    </submittedName>
</protein>
<dbReference type="EMBL" id="AP022870">
    <property type="protein sequence ID" value="BCB73757.1"/>
    <property type="molecule type" value="Genomic_DNA"/>
</dbReference>
<dbReference type="GO" id="GO:0005576">
    <property type="term" value="C:extracellular region"/>
    <property type="evidence" value="ECO:0007669"/>
    <property type="project" value="TreeGrafter"/>
</dbReference>
<feature type="region of interest" description="Disordered" evidence="1">
    <location>
        <begin position="315"/>
        <end position="392"/>
    </location>
</feature>
<reference evidence="4 5" key="1">
    <citation type="submission" date="2020-03" db="EMBL/GenBank/DDBJ databases">
        <title>Whole genome shotgun sequence of Phytohabitans flavus NBRC 107702.</title>
        <authorList>
            <person name="Komaki H."/>
            <person name="Tamura T."/>
        </authorList>
    </citation>
    <scope>NUCLEOTIDE SEQUENCE [LARGE SCALE GENOMIC DNA]</scope>
    <source>
        <strain evidence="4 5">NBRC 107702</strain>
    </source>
</reference>
<feature type="domain" description="Mce/MlaD" evidence="2">
    <location>
        <begin position="35"/>
        <end position="109"/>
    </location>
</feature>
<accession>A0A6F8XIX8</accession>
<gene>
    <name evidence="4" type="ORF">Pflav_001670</name>
</gene>
<dbReference type="NCBIfam" id="TIGR00996">
    <property type="entry name" value="Mtu_fam_mce"/>
    <property type="match status" value="1"/>
</dbReference>
<dbReference type="AlphaFoldDB" id="A0A6F8XIX8"/>
<evidence type="ECO:0000313" key="4">
    <source>
        <dbReference type="EMBL" id="BCB73757.1"/>
    </source>
</evidence>
<dbReference type="RefSeq" id="WP_173032896.1">
    <property type="nucleotide sequence ID" value="NZ_AP022870.1"/>
</dbReference>
<evidence type="ECO:0000259" key="3">
    <source>
        <dbReference type="Pfam" id="PF11887"/>
    </source>
</evidence>
<dbReference type="Pfam" id="PF11887">
    <property type="entry name" value="Mce4_CUP1"/>
    <property type="match status" value="1"/>
</dbReference>
<dbReference type="InterPro" id="IPR052336">
    <property type="entry name" value="MlaD_Phospholipid_Transporter"/>
</dbReference>
<dbReference type="GO" id="GO:0051701">
    <property type="term" value="P:biological process involved in interaction with host"/>
    <property type="evidence" value="ECO:0007669"/>
    <property type="project" value="TreeGrafter"/>
</dbReference>
<feature type="domain" description="Mammalian cell entry C-terminal" evidence="3">
    <location>
        <begin position="114"/>
        <end position="332"/>
    </location>
</feature>
<evidence type="ECO:0000256" key="1">
    <source>
        <dbReference type="SAM" id="MobiDB-lite"/>
    </source>
</evidence>
<dbReference type="Pfam" id="PF02470">
    <property type="entry name" value="MlaD"/>
    <property type="match status" value="1"/>
</dbReference>
<proteinExistence type="predicted"/>
<keyword evidence="5" id="KW-1185">Reference proteome</keyword>
<name>A0A6F8XIX8_9ACTN</name>